<gene>
    <name evidence="2" type="ORF">KSP39_PZI024357</name>
</gene>
<reference evidence="2 3" key="1">
    <citation type="journal article" date="2022" name="Nat. Plants">
        <title>Genomes of leafy and leafless Platanthera orchids illuminate the evolution of mycoheterotrophy.</title>
        <authorList>
            <person name="Li M.H."/>
            <person name="Liu K.W."/>
            <person name="Li Z."/>
            <person name="Lu H.C."/>
            <person name="Ye Q.L."/>
            <person name="Zhang D."/>
            <person name="Wang J.Y."/>
            <person name="Li Y.F."/>
            <person name="Zhong Z.M."/>
            <person name="Liu X."/>
            <person name="Yu X."/>
            <person name="Liu D.K."/>
            <person name="Tu X.D."/>
            <person name="Liu B."/>
            <person name="Hao Y."/>
            <person name="Liao X.Y."/>
            <person name="Jiang Y.T."/>
            <person name="Sun W.H."/>
            <person name="Chen J."/>
            <person name="Chen Y.Q."/>
            <person name="Ai Y."/>
            <person name="Zhai J.W."/>
            <person name="Wu S.S."/>
            <person name="Zhou Z."/>
            <person name="Hsiao Y.Y."/>
            <person name="Wu W.L."/>
            <person name="Chen Y.Y."/>
            <person name="Lin Y.F."/>
            <person name="Hsu J.L."/>
            <person name="Li C.Y."/>
            <person name="Wang Z.W."/>
            <person name="Zhao X."/>
            <person name="Zhong W.Y."/>
            <person name="Ma X.K."/>
            <person name="Ma L."/>
            <person name="Huang J."/>
            <person name="Chen G.Z."/>
            <person name="Huang M.Z."/>
            <person name="Huang L."/>
            <person name="Peng D.H."/>
            <person name="Luo Y.B."/>
            <person name="Zou S.Q."/>
            <person name="Chen S.P."/>
            <person name="Lan S."/>
            <person name="Tsai W.C."/>
            <person name="Van de Peer Y."/>
            <person name="Liu Z.J."/>
        </authorList>
    </citation>
    <scope>NUCLEOTIDE SEQUENCE [LARGE SCALE GENOMIC DNA]</scope>
    <source>
        <strain evidence="2">Lor287</strain>
    </source>
</reference>
<protein>
    <submittedName>
        <fullName evidence="2">Uncharacterized protein</fullName>
    </submittedName>
</protein>
<feature type="compositionally biased region" description="Polar residues" evidence="1">
    <location>
        <begin position="98"/>
        <end position="109"/>
    </location>
</feature>
<dbReference type="AlphaFoldDB" id="A0AAP0AU93"/>
<dbReference type="PANTHER" id="PTHR35704">
    <property type="entry name" value="OS02G0254600 PROTEIN"/>
    <property type="match status" value="1"/>
</dbReference>
<name>A0AAP0AU93_9ASPA</name>
<comment type="caution">
    <text evidence="2">The sequence shown here is derived from an EMBL/GenBank/DDBJ whole genome shotgun (WGS) entry which is preliminary data.</text>
</comment>
<evidence type="ECO:0000256" key="1">
    <source>
        <dbReference type="SAM" id="MobiDB-lite"/>
    </source>
</evidence>
<accession>A0AAP0AU93</accession>
<dbReference type="EMBL" id="JBBWWQ010000021">
    <property type="protein sequence ID" value="KAK8914578.1"/>
    <property type="molecule type" value="Genomic_DNA"/>
</dbReference>
<evidence type="ECO:0000313" key="3">
    <source>
        <dbReference type="Proteomes" id="UP001418222"/>
    </source>
</evidence>
<dbReference type="PANTHER" id="PTHR35704:SF1">
    <property type="entry name" value="OS02G0254600 PROTEIN"/>
    <property type="match status" value="1"/>
</dbReference>
<sequence>MGNCIERCGWISTAGEEEVEVLEIKEGGVKGDNEVKNSIRLILTKSEVEWLMQQVGEKQDGRTLQDFLQELADRGGEEDSRWQPVLDSIMEVPEVLSFSSPSADHQSTEAAVAERAPSLN</sequence>
<evidence type="ECO:0000313" key="2">
    <source>
        <dbReference type="EMBL" id="KAK8914578.1"/>
    </source>
</evidence>
<feature type="region of interest" description="Disordered" evidence="1">
    <location>
        <begin position="98"/>
        <end position="120"/>
    </location>
</feature>
<dbReference type="Proteomes" id="UP001418222">
    <property type="component" value="Unassembled WGS sequence"/>
</dbReference>
<organism evidence="2 3">
    <name type="scientific">Platanthera zijinensis</name>
    <dbReference type="NCBI Taxonomy" id="2320716"/>
    <lineage>
        <taxon>Eukaryota</taxon>
        <taxon>Viridiplantae</taxon>
        <taxon>Streptophyta</taxon>
        <taxon>Embryophyta</taxon>
        <taxon>Tracheophyta</taxon>
        <taxon>Spermatophyta</taxon>
        <taxon>Magnoliopsida</taxon>
        <taxon>Liliopsida</taxon>
        <taxon>Asparagales</taxon>
        <taxon>Orchidaceae</taxon>
        <taxon>Orchidoideae</taxon>
        <taxon>Orchideae</taxon>
        <taxon>Orchidinae</taxon>
        <taxon>Platanthera</taxon>
    </lineage>
</organism>
<proteinExistence type="predicted"/>
<keyword evidence="3" id="KW-1185">Reference proteome</keyword>